<proteinExistence type="predicted"/>
<sequence length="176" mass="19090">MSGSFNPRRLRTARLVLDPVRWTDLADMERLKGDPRAYAMMLGGVLAPARVAEEMARDVALWSREGVGIFTIRRADTGAFCGMTGVHERPDGRGLGLRFALVPAAKGQGFAREAAAAALAFTHNEGIERVVAVARESNIASRGILGGIGMRVAGQFERDGNPMLLYESIRQPLLRV</sequence>
<dbReference type="Proteomes" id="UP000557688">
    <property type="component" value="Unassembled WGS sequence"/>
</dbReference>
<organism evidence="2 3">
    <name type="scientific">Endobacter medicaginis</name>
    <dbReference type="NCBI Taxonomy" id="1181271"/>
    <lineage>
        <taxon>Bacteria</taxon>
        <taxon>Pseudomonadati</taxon>
        <taxon>Pseudomonadota</taxon>
        <taxon>Alphaproteobacteria</taxon>
        <taxon>Acetobacterales</taxon>
        <taxon>Acetobacteraceae</taxon>
        <taxon>Endobacter</taxon>
    </lineage>
</organism>
<keyword evidence="3" id="KW-1185">Reference proteome</keyword>
<feature type="domain" description="N-acetyltransferase" evidence="1">
    <location>
        <begin position="15"/>
        <end position="172"/>
    </location>
</feature>
<dbReference type="Pfam" id="PF13302">
    <property type="entry name" value="Acetyltransf_3"/>
    <property type="match status" value="1"/>
</dbReference>
<gene>
    <name evidence="2" type="ORF">FHR90_000946</name>
</gene>
<evidence type="ECO:0000259" key="1">
    <source>
        <dbReference type="PROSITE" id="PS51186"/>
    </source>
</evidence>
<dbReference type="InterPro" id="IPR000182">
    <property type="entry name" value="GNAT_dom"/>
</dbReference>
<comment type="caution">
    <text evidence="2">The sequence shown here is derived from an EMBL/GenBank/DDBJ whole genome shotgun (WGS) entry which is preliminary data.</text>
</comment>
<dbReference type="InterPro" id="IPR016181">
    <property type="entry name" value="Acyl_CoA_acyltransferase"/>
</dbReference>
<dbReference type="AlphaFoldDB" id="A0A839USA1"/>
<dbReference type="PANTHER" id="PTHR43792:SF1">
    <property type="entry name" value="N-ACETYLTRANSFERASE DOMAIN-CONTAINING PROTEIN"/>
    <property type="match status" value="1"/>
</dbReference>
<dbReference type="Gene3D" id="3.40.630.30">
    <property type="match status" value="1"/>
</dbReference>
<dbReference type="EMBL" id="JACHXV010000003">
    <property type="protein sequence ID" value="MBB3173128.1"/>
    <property type="molecule type" value="Genomic_DNA"/>
</dbReference>
<dbReference type="InterPro" id="IPR051531">
    <property type="entry name" value="N-acetyltransferase"/>
</dbReference>
<dbReference type="PROSITE" id="PS51186">
    <property type="entry name" value="GNAT"/>
    <property type="match status" value="1"/>
</dbReference>
<evidence type="ECO:0000313" key="3">
    <source>
        <dbReference type="Proteomes" id="UP000557688"/>
    </source>
</evidence>
<dbReference type="PANTHER" id="PTHR43792">
    <property type="entry name" value="GNAT FAMILY, PUTATIVE (AFU_ORTHOLOGUE AFUA_3G00765)-RELATED-RELATED"/>
    <property type="match status" value="1"/>
</dbReference>
<name>A0A839USA1_9PROT</name>
<accession>A0A839USA1</accession>
<dbReference type="RefSeq" id="WP_183274851.1">
    <property type="nucleotide sequence ID" value="NZ_JACHXV010000003.1"/>
</dbReference>
<reference evidence="2 3" key="1">
    <citation type="submission" date="2020-08" db="EMBL/GenBank/DDBJ databases">
        <title>Genomic Encyclopedia of Type Strains, Phase III (KMG-III): the genomes of soil and plant-associated and newly described type strains.</title>
        <authorList>
            <person name="Whitman W."/>
        </authorList>
    </citation>
    <scope>NUCLEOTIDE SEQUENCE [LARGE SCALE GENOMIC DNA]</scope>
    <source>
        <strain evidence="2 3">CECT 8088</strain>
    </source>
</reference>
<dbReference type="GO" id="GO:0016747">
    <property type="term" value="F:acyltransferase activity, transferring groups other than amino-acyl groups"/>
    <property type="evidence" value="ECO:0007669"/>
    <property type="project" value="InterPro"/>
</dbReference>
<evidence type="ECO:0000313" key="2">
    <source>
        <dbReference type="EMBL" id="MBB3173128.1"/>
    </source>
</evidence>
<protein>
    <recommendedName>
        <fullName evidence="1">N-acetyltransferase domain-containing protein</fullName>
    </recommendedName>
</protein>
<dbReference type="SUPFAM" id="SSF55729">
    <property type="entry name" value="Acyl-CoA N-acyltransferases (Nat)"/>
    <property type="match status" value="1"/>
</dbReference>